<dbReference type="Pfam" id="PF10193">
    <property type="entry name" value="Telomere_reg-2"/>
    <property type="match status" value="1"/>
</dbReference>
<dbReference type="InterPro" id="IPR038528">
    <property type="entry name" value="TEL2_C_sf"/>
</dbReference>
<evidence type="ECO:0000259" key="3">
    <source>
        <dbReference type="Pfam" id="PF10193"/>
    </source>
</evidence>
<dbReference type="PANTHER" id="PTHR15830">
    <property type="entry name" value="TELOMERE LENGTH REGULATION PROTEIN TEL2 FAMILY MEMBER"/>
    <property type="match status" value="1"/>
</dbReference>
<dbReference type="InterPro" id="IPR051970">
    <property type="entry name" value="TEL2_Regulation"/>
</dbReference>
<evidence type="ECO:0000313" key="5">
    <source>
        <dbReference type="Proteomes" id="UP001396898"/>
    </source>
</evidence>
<dbReference type="PANTHER" id="PTHR15830:SF10">
    <property type="entry name" value="TELOMERE LENGTH REGULATION PROTEIN TEL2 HOMOLOG"/>
    <property type="match status" value="1"/>
</dbReference>
<protein>
    <submittedName>
        <fullName evidence="4">Telomere length regulation protein</fullName>
    </submittedName>
</protein>
<organism evidence="4 5">
    <name type="scientific">Apiospora marii</name>
    <dbReference type="NCBI Taxonomy" id="335849"/>
    <lineage>
        <taxon>Eukaryota</taxon>
        <taxon>Fungi</taxon>
        <taxon>Dikarya</taxon>
        <taxon>Ascomycota</taxon>
        <taxon>Pezizomycotina</taxon>
        <taxon>Sordariomycetes</taxon>
        <taxon>Xylariomycetidae</taxon>
        <taxon>Amphisphaeriales</taxon>
        <taxon>Apiosporaceae</taxon>
        <taxon>Apiospora</taxon>
    </lineage>
</organism>
<evidence type="ECO:0000256" key="1">
    <source>
        <dbReference type="ARBA" id="ARBA00006133"/>
    </source>
</evidence>
<feature type="region of interest" description="Disordered" evidence="2">
    <location>
        <begin position="517"/>
        <end position="548"/>
    </location>
</feature>
<dbReference type="InterPro" id="IPR019337">
    <property type="entry name" value="Telomere_length_regulation_dom"/>
</dbReference>
<gene>
    <name evidence="4" type="ORF">PG991_004333</name>
</gene>
<evidence type="ECO:0000256" key="2">
    <source>
        <dbReference type="SAM" id="MobiDB-lite"/>
    </source>
</evidence>
<accession>A0ABR1S5Z9</accession>
<feature type="compositionally biased region" description="Polar residues" evidence="2">
    <location>
        <begin position="7"/>
        <end position="26"/>
    </location>
</feature>
<dbReference type="Gene3D" id="1.25.40.720">
    <property type="entry name" value="Telomere length regulation protein 2, C-terminal domain"/>
    <property type="match status" value="2"/>
</dbReference>
<proteinExistence type="inferred from homology"/>
<dbReference type="Proteomes" id="UP001396898">
    <property type="component" value="Unassembled WGS sequence"/>
</dbReference>
<dbReference type="EMBL" id="JAQQWI010000007">
    <property type="protein sequence ID" value="KAK8027277.1"/>
    <property type="molecule type" value="Genomic_DNA"/>
</dbReference>
<keyword evidence="5" id="KW-1185">Reference proteome</keyword>
<reference evidence="4 5" key="1">
    <citation type="submission" date="2023-01" db="EMBL/GenBank/DDBJ databases">
        <title>Analysis of 21 Apiospora genomes using comparative genomics revels a genus with tremendous synthesis potential of carbohydrate active enzymes and secondary metabolites.</title>
        <authorList>
            <person name="Sorensen T."/>
        </authorList>
    </citation>
    <scope>NUCLEOTIDE SEQUENCE [LARGE SCALE GENOMIC DNA]</scope>
    <source>
        <strain evidence="4 5">CBS 20057</strain>
    </source>
</reference>
<evidence type="ECO:0000313" key="4">
    <source>
        <dbReference type="EMBL" id="KAK8027277.1"/>
    </source>
</evidence>
<name>A0ABR1S5Z9_9PEZI</name>
<feature type="region of interest" description="Disordered" evidence="2">
    <location>
        <begin position="1"/>
        <end position="26"/>
    </location>
</feature>
<sequence>MEELLTPVSQTYRSSNQTGDLLSLSGTAKAPAGPQIDFKASTPGEALEVLKGQPGYDDLLQSLKWLRDGTKGTHQFDIRKPNPQSAQIVHVLVTEIVPNYWTLLKESSTSQKKSQPVDLVITSLQSIGGLNATLAYIRALLQEARKDPKGLKHSPATPNLVPLLGLVACLLKHNAPIQSIWQAVSSTEDNAGKIRALGQDFISLIAGGKVISLAAEAEDVLRQADMLEEPNWVANSKLYAEWLGNDLVEWIRSSPALGDLKMIADLTGRGLKLGHSDLMTKILFTGLVLHDKPQPMFEKLLDLLPAADQRKVLLIVLKLLSSNYLSSLDSDEAIEDYPVIWAAACALQAVIGASSVRKAQLIAWLTSATGAGLGETCGIRRAALAVLADDKEAMFSVLESSLGLLGDQLYIKHSPMLQQEAHAQVLLLSAGYVHRKSPIKLNVLLRSSNFLNTISNRIGASQDRAKFLGMVVGEALSGLIHNEDRRLNFHMDMTESGEGKWYKSLVAVADKIGPISPLTSQEMPKEKPAAQKPKKVIPKPAPKPAKSMPQSGFIIEEIEDEDATAEEEEDDLVAYAKPDSDEEDEDDDPTMINRNKPKAPVYIRDLIAYLRDTENYDRQKLALATAPVLIRRKANHGTEVSAHAEELASLLVGLEDKYELDGFHNLRTQGMVAIIVAQPQKMARWFAKTFFDGDYSLSQRASVLIVLGVSGRQIAGFEASEYSDIASFPSKKLPAKIEKHYKPSAPTNQYISGSTSLKAIPPNALDSISQSLSQAFLAPLAAEAADAATGPDVLKLSSFTSRLQQQNSSSADAPLSTSRPKARGVRAIPNTTANLLATSFFFPLTSRFQAALHSASATKRGILFEPSLLTLYLKTLALLLHAAGPSVLALPQMTAELWDLLLGVRTHCVGEVGVSGAVLFGLMALLDVNENDSRGLCQRHGHEVVESVEWVSGVFDRTRGGDQGGNGEENQVKMMAAGVLIRLREMVEKYRALLMGDMIGYG</sequence>
<comment type="similarity">
    <text evidence="1">Belongs to the TEL2 family.</text>
</comment>
<feature type="domain" description="Telomere length regulation protein conserved" evidence="3">
    <location>
        <begin position="600"/>
        <end position="709"/>
    </location>
</feature>
<comment type="caution">
    <text evidence="4">The sequence shown here is derived from an EMBL/GenBank/DDBJ whole genome shotgun (WGS) entry which is preliminary data.</text>
</comment>